<name>A0AC58QXV6_CAMBA</name>
<gene>
    <name evidence="2" type="primary">LOC105067191</name>
</gene>
<proteinExistence type="predicted"/>
<keyword evidence="1" id="KW-1185">Reference proteome</keyword>
<dbReference type="Proteomes" id="UP001732780">
    <property type="component" value="Chromosome 9"/>
</dbReference>
<evidence type="ECO:0000313" key="1">
    <source>
        <dbReference type="Proteomes" id="UP001732780"/>
    </source>
</evidence>
<protein>
    <submittedName>
        <fullName evidence="2">Zinc finger protein 836-like isoform X1</fullName>
    </submittedName>
</protein>
<organism evidence="1 2">
    <name type="scientific">Camelus bactrianus</name>
    <name type="common">Bactrian camel</name>
    <dbReference type="NCBI Taxonomy" id="9837"/>
    <lineage>
        <taxon>Eukaryota</taxon>
        <taxon>Metazoa</taxon>
        <taxon>Chordata</taxon>
        <taxon>Craniata</taxon>
        <taxon>Vertebrata</taxon>
        <taxon>Euteleostomi</taxon>
        <taxon>Mammalia</taxon>
        <taxon>Eutheria</taxon>
        <taxon>Laurasiatheria</taxon>
        <taxon>Artiodactyla</taxon>
        <taxon>Tylopoda</taxon>
        <taxon>Camelidae</taxon>
        <taxon>Camelus</taxon>
    </lineage>
</organism>
<dbReference type="RefSeq" id="XP_074227126.1">
    <property type="nucleotide sequence ID" value="XM_074371025.1"/>
</dbReference>
<evidence type="ECO:0000313" key="2">
    <source>
        <dbReference type="RefSeq" id="XP_074227126.1"/>
    </source>
</evidence>
<reference evidence="2" key="1">
    <citation type="submission" date="2025-08" db="UniProtKB">
        <authorList>
            <consortium name="RefSeq"/>
        </authorList>
    </citation>
    <scope>IDENTIFICATION</scope>
    <source>
        <tissue evidence="2">Blood</tissue>
    </source>
</reference>
<sequence>MAVSQLTFEDVAIEFSQEEWECLDPAQRALYRDVMLETCRNLLSLDMSEVHVIKKLQLKASTDRGELFQTAMLAGHERNKIKHFYLRSIRENTYDFESQQTDEAGNYNAMSVTHKKNLTDKRYQHESIAGIKPVDKGPALSSLDNLHIFKSEEKIDEFNQANKSINNCASFLPLPGISSSIQTNIRNIRGNGFMHPLILTQDQKARRERPYKCNQCGKAFVQGSYLSRHQIAHTGEKLHKCDVCEKVFSRNSYLAVHQRIHTGEKPYKCNECGKAFRQKGTLGGHQRIHTGEKPYKCNECGKTFNHGSHLTKHQRMHTGAKPYQCDVCGKVFSRNSSLAVHQRIHTGEKPYRCIACGKTFHEGSSLRSHQLIHTGEKLHKCVVCGRVFSHRSNFTRHQRIHTGEKPYKCNECGKVFRQKATLEVFLDPPRPHSNGLENRVPNH</sequence>
<accession>A0AC58QXV6</accession>